<dbReference type="PANTHER" id="PTHR43798">
    <property type="entry name" value="MONOACYLGLYCEROL LIPASE"/>
    <property type="match status" value="1"/>
</dbReference>
<protein>
    <recommendedName>
        <fullName evidence="1">AB hydrolase-1 domain-containing protein</fullName>
    </recommendedName>
</protein>
<dbReference type="Pfam" id="PF12697">
    <property type="entry name" value="Abhydrolase_6"/>
    <property type="match status" value="1"/>
</dbReference>
<evidence type="ECO:0000313" key="3">
    <source>
        <dbReference type="Proteomes" id="UP000202440"/>
    </source>
</evidence>
<feature type="domain" description="AB hydrolase-1" evidence="1">
    <location>
        <begin position="32"/>
        <end position="272"/>
    </location>
</feature>
<dbReference type="Gene3D" id="3.40.50.1820">
    <property type="entry name" value="alpha/beta hydrolase"/>
    <property type="match status" value="1"/>
</dbReference>
<proteinExistence type="predicted"/>
<organism evidence="2 3">
    <name type="scientific">Bacterioplanes sanyensis</name>
    <dbReference type="NCBI Taxonomy" id="1249553"/>
    <lineage>
        <taxon>Bacteria</taxon>
        <taxon>Pseudomonadati</taxon>
        <taxon>Pseudomonadota</taxon>
        <taxon>Gammaproteobacteria</taxon>
        <taxon>Oceanospirillales</taxon>
        <taxon>Oceanospirillaceae</taxon>
        <taxon>Bacterioplanes</taxon>
    </lineage>
</organism>
<dbReference type="OrthoDB" id="6159976at2"/>
<sequence>MERHPLNITTNSAHQHALLLQYPQYSTGPRMVMLHGSGVAGEYTWTYLCNYLRGWSEILLLDLAEMGQSRFALDMPWQASSYATQLQELLERLDWQTFDLAAYSFGGMVAWAWMNQHPLDGRLFLLEPAMLGGVEPATLVNKAEAYRQLSHQLMAQPDRLDLYREFLDIVSPVRPDNPQADELTATRLAENPAGFARALNTVATELMQHADEFVQWQAPVSGMSFVGSLSPQEMHQRHQMLAEQNLPSWQYVSIAGADHRLVYTHSRQIAAAMNKMV</sequence>
<dbReference type="KEGG" id="bsan:CHH28_14980"/>
<keyword evidence="3" id="KW-1185">Reference proteome</keyword>
<gene>
    <name evidence="2" type="ORF">CHH28_14980</name>
</gene>
<dbReference type="EMBL" id="CP022530">
    <property type="protein sequence ID" value="ASP39894.1"/>
    <property type="molecule type" value="Genomic_DNA"/>
</dbReference>
<dbReference type="AlphaFoldDB" id="A0A222FMZ9"/>
<dbReference type="Proteomes" id="UP000202440">
    <property type="component" value="Chromosome"/>
</dbReference>
<dbReference type="PANTHER" id="PTHR43798:SF33">
    <property type="entry name" value="HYDROLASE, PUTATIVE (AFU_ORTHOLOGUE AFUA_2G14860)-RELATED"/>
    <property type="match status" value="1"/>
</dbReference>
<accession>A0A222FMZ9</accession>
<reference evidence="2 3" key="1">
    <citation type="submission" date="2017-07" db="EMBL/GenBank/DDBJ databases">
        <title>Annotated genome sequence of Bacterioplanes sanyensis isolated from Red Sea.</title>
        <authorList>
            <person name="Rehman Z.U."/>
        </authorList>
    </citation>
    <scope>NUCLEOTIDE SEQUENCE [LARGE SCALE GENOMIC DNA]</scope>
    <source>
        <strain evidence="2 3">NV9</strain>
    </source>
</reference>
<dbReference type="InterPro" id="IPR050266">
    <property type="entry name" value="AB_hydrolase_sf"/>
</dbReference>
<dbReference type="SUPFAM" id="SSF53474">
    <property type="entry name" value="alpha/beta-Hydrolases"/>
    <property type="match status" value="1"/>
</dbReference>
<dbReference type="InterPro" id="IPR000073">
    <property type="entry name" value="AB_hydrolase_1"/>
</dbReference>
<name>A0A222FMZ9_9GAMM</name>
<dbReference type="GO" id="GO:0016020">
    <property type="term" value="C:membrane"/>
    <property type="evidence" value="ECO:0007669"/>
    <property type="project" value="TreeGrafter"/>
</dbReference>
<dbReference type="InterPro" id="IPR029058">
    <property type="entry name" value="AB_hydrolase_fold"/>
</dbReference>
<evidence type="ECO:0000259" key="1">
    <source>
        <dbReference type="Pfam" id="PF12697"/>
    </source>
</evidence>
<evidence type="ECO:0000313" key="2">
    <source>
        <dbReference type="EMBL" id="ASP39894.1"/>
    </source>
</evidence>
<dbReference type="RefSeq" id="WP_094061068.1">
    <property type="nucleotide sequence ID" value="NZ_CP022530.1"/>
</dbReference>